<dbReference type="PANTHER" id="PTHR33840:SF1">
    <property type="entry name" value="TLE1 PHOSPHOLIPASE DOMAIN-CONTAINING PROTEIN"/>
    <property type="match status" value="1"/>
</dbReference>
<protein>
    <submittedName>
        <fullName evidence="4">DUF2235 domain-containing protein</fullName>
    </submittedName>
</protein>
<evidence type="ECO:0000259" key="2">
    <source>
        <dbReference type="Pfam" id="PF09994"/>
    </source>
</evidence>
<evidence type="ECO:0000256" key="1">
    <source>
        <dbReference type="SAM" id="MobiDB-lite"/>
    </source>
</evidence>
<dbReference type="PANTHER" id="PTHR33840">
    <property type="match status" value="1"/>
</dbReference>
<evidence type="ECO:0000313" key="5">
    <source>
        <dbReference type="Proteomes" id="UP000317901"/>
    </source>
</evidence>
<comment type="caution">
    <text evidence="4">The sequence shown here is derived from an EMBL/GenBank/DDBJ whole genome shotgun (WGS) entry which is preliminary data.</text>
</comment>
<dbReference type="Pfam" id="PF09994">
    <property type="entry name" value="T6SS_Tle1-like_cat"/>
    <property type="match status" value="1"/>
</dbReference>
<sequence length="811" mass="90102">MDVLNITLCFDGTNNHEPSDKLSKPPTTSNVARLYNASLGNPEGALQTRIGQLAFYRYYIPGVGTEFKEIHEFGPSDSGLSMATGGENRINWGLTRLLDALKVSCREEPLAPADAYALIQKMGTSVGMDALGASLVSDGYARRKAVLEGPIRELQQKVELQNRLKTAPLIKAMRLYVYGFSRGAAEARAFANWLEALTKVEVEGETCYLFAGLPISIAFMGLFDTVASVGVAYLAPFASGHMGWADNSLRLSDSEVFLERCVHLVSAHEQRACFPLDSIRRKARPDDPLCPSTYRNGTVEYLYPGMHSDVGGGYPPGDQGKSRQGSQDVLSQIALHHMFSEAYKVGAPLQAPREALHADQRERSPWLVMDTEVLTSYDVSESLIQHFNTWRATLIPGPLETAMEHQAGLITGWRIHRYASYWFEDSAAFSHVSGKYPGESPDMTVKEREAFEALHGMQLAEDQAARSGQPLPEWSDSEREERVEHEKTKLAFEQRIGASTPTAINTAKVFEPSLDHTQLRAAMNEFRIDYLAEWQLPEKSEMFSLGRFVNMAAGGLVYLTNEEDEAQQYNDLRRAGYWSYFRLFTEDHQPLNDEARQVLTLFDDYVHDSRAWFMHSSLGEREPFSDYFRYRTIFFDDESNKALSLLARAGQVVGVAVAIASVGLSIKRRDPRYLVGLLMPSLGLPVFRGKVGAPEFSAIDTLTGIALPMLEDTQGVRAFTQETGSKLKLLDSLPLPPALDETTATTPALQEVLAAALAAAAVRKAEEEAAYQASLTPEDKRRLLEAEELEERKRLWIEQAKAATAAARLND</sequence>
<feature type="domain" description="T6SS Phospholipase effector Tle1-like catalytic" evidence="2">
    <location>
        <begin position="215"/>
        <end position="341"/>
    </location>
</feature>
<name>A0A5C5Q5W0_9PSED</name>
<evidence type="ECO:0000259" key="3">
    <source>
        <dbReference type="Pfam" id="PF22137"/>
    </source>
</evidence>
<dbReference type="AlphaFoldDB" id="A0A5C5Q5W0"/>
<dbReference type="Proteomes" id="UP000317901">
    <property type="component" value="Unassembled WGS sequence"/>
</dbReference>
<dbReference type="InterPro" id="IPR018712">
    <property type="entry name" value="Tle1-like_cat"/>
</dbReference>
<reference evidence="4 5" key="1">
    <citation type="submission" date="2019-06" db="EMBL/GenBank/DDBJ databases">
        <title>Pseudomonas bimorpha sp. nov. isolated from bovine raw milk and skim milk concentrate.</title>
        <authorList>
            <person name="Hofmann K."/>
            <person name="Huptas C."/>
            <person name="Doll E."/>
            <person name="Scherer S."/>
            <person name="Wenning M."/>
        </authorList>
    </citation>
    <scope>NUCLEOTIDE SEQUENCE [LARGE SCALE GENOMIC DNA]</scope>
    <source>
        <strain evidence="4 5">DSM 108990</strain>
    </source>
</reference>
<accession>A0A5C5Q5W0</accession>
<dbReference type="EMBL" id="VFIP01000001">
    <property type="protein sequence ID" value="TWS00858.1"/>
    <property type="molecule type" value="Genomic_DNA"/>
</dbReference>
<feature type="domain" description="T6SS Phospholipase effector Tle1-like C-terminal" evidence="3">
    <location>
        <begin position="383"/>
        <end position="749"/>
    </location>
</feature>
<dbReference type="Pfam" id="PF22137">
    <property type="entry name" value="T6SS_Tle1-like_C"/>
    <property type="match status" value="1"/>
</dbReference>
<gene>
    <name evidence="4" type="ORF">FJD37_00600</name>
</gene>
<feature type="region of interest" description="Disordered" evidence="1">
    <location>
        <begin position="461"/>
        <end position="480"/>
    </location>
</feature>
<organism evidence="4 5">
    <name type="scientific">Pseudomonas saxonica</name>
    <dbReference type="NCBI Taxonomy" id="2600598"/>
    <lineage>
        <taxon>Bacteria</taxon>
        <taxon>Pseudomonadati</taxon>
        <taxon>Pseudomonadota</taxon>
        <taxon>Gammaproteobacteria</taxon>
        <taxon>Pseudomonadales</taxon>
        <taxon>Pseudomonadaceae</taxon>
        <taxon>Pseudomonas</taxon>
    </lineage>
</organism>
<evidence type="ECO:0000313" key="4">
    <source>
        <dbReference type="EMBL" id="TWS00858.1"/>
    </source>
</evidence>
<proteinExistence type="predicted"/>
<dbReference type="InterPro" id="IPR054388">
    <property type="entry name" value="Tle1-like_C"/>
</dbReference>
<dbReference type="OrthoDB" id="4378831at2"/>